<evidence type="ECO:0000256" key="1">
    <source>
        <dbReference type="SAM" id="MobiDB-lite"/>
    </source>
</evidence>
<comment type="caution">
    <text evidence="2">The sequence shown here is derived from an EMBL/GenBank/DDBJ whole genome shotgun (WGS) entry which is preliminary data.</text>
</comment>
<evidence type="ECO:0000313" key="3">
    <source>
        <dbReference type="Proteomes" id="UP000789396"/>
    </source>
</evidence>
<dbReference type="OrthoDB" id="2448782at2759"/>
<dbReference type="EMBL" id="CAJVPZ010080433">
    <property type="protein sequence ID" value="CAG8807694.1"/>
    <property type="molecule type" value="Genomic_DNA"/>
</dbReference>
<keyword evidence="3" id="KW-1185">Reference proteome</keyword>
<accession>A0A9N9K1M8</accession>
<gene>
    <name evidence="2" type="ORF">RFULGI_LOCUS18411</name>
</gene>
<organism evidence="2 3">
    <name type="scientific">Racocetra fulgida</name>
    <dbReference type="NCBI Taxonomy" id="60492"/>
    <lineage>
        <taxon>Eukaryota</taxon>
        <taxon>Fungi</taxon>
        <taxon>Fungi incertae sedis</taxon>
        <taxon>Mucoromycota</taxon>
        <taxon>Glomeromycotina</taxon>
        <taxon>Glomeromycetes</taxon>
        <taxon>Diversisporales</taxon>
        <taxon>Gigasporaceae</taxon>
        <taxon>Racocetra</taxon>
    </lineage>
</organism>
<sequence>LQKEGLGELDQAAALTTDENFQVLDHESMSINDNESALKRNKYGKSSARKLPIPLDNSNNRFKP</sequence>
<reference evidence="2" key="1">
    <citation type="submission" date="2021-06" db="EMBL/GenBank/DDBJ databases">
        <authorList>
            <person name="Kallberg Y."/>
            <person name="Tangrot J."/>
            <person name="Rosling A."/>
        </authorList>
    </citation>
    <scope>NUCLEOTIDE SEQUENCE</scope>
    <source>
        <strain evidence="2">IN212</strain>
    </source>
</reference>
<dbReference type="AlphaFoldDB" id="A0A9N9K1M8"/>
<name>A0A9N9K1M8_9GLOM</name>
<feature type="non-terminal residue" evidence="2">
    <location>
        <position position="64"/>
    </location>
</feature>
<feature type="region of interest" description="Disordered" evidence="1">
    <location>
        <begin position="32"/>
        <end position="64"/>
    </location>
</feature>
<feature type="non-terminal residue" evidence="2">
    <location>
        <position position="1"/>
    </location>
</feature>
<proteinExistence type="predicted"/>
<dbReference type="Proteomes" id="UP000789396">
    <property type="component" value="Unassembled WGS sequence"/>
</dbReference>
<protein>
    <submittedName>
        <fullName evidence="2">5981_t:CDS:1</fullName>
    </submittedName>
</protein>
<evidence type="ECO:0000313" key="2">
    <source>
        <dbReference type="EMBL" id="CAG8807694.1"/>
    </source>
</evidence>